<dbReference type="InterPro" id="IPR037523">
    <property type="entry name" value="VOC_core"/>
</dbReference>
<dbReference type="InterPro" id="IPR029068">
    <property type="entry name" value="Glyas_Bleomycin-R_OHBP_Dase"/>
</dbReference>
<dbReference type="PROSITE" id="PS51819">
    <property type="entry name" value="VOC"/>
    <property type="match status" value="1"/>
</dbReference>
<evidence type="ECO:0000259" key="1">
    <source>
        <dbReference type="PROSITE" id="PS51819"/>
    </source>
</evidence>
<dbReference type="HOGENOM" id="CLU_046006_4_3_5"/>
<proteinExistence type="predicted"/>
<evidence type="ECO:0000313" key="3">
    <source>
        <dbReference type="Proteomes" id="UP000000245"/>
    </source>
</evidence>
<reference evidence="2 3" key="1">
    <citation type="submission" date="2007-05" db="EMBL/GenBank/DDBJ databases">
        <title>Complete sequence of chromosome of Acidiphilium cryptum JF-5.</title>
        <authorList>
            <consortium name="US DOE Joint Genome Institute"/>
            <person name="Copeland A."/>
            <person name="Lucas S."/>
            <person name="Lapidus A."/>
            <person name="Barry K."/>
            <person name="Detter J.C."/>
            <person name="Glavina del Rio T."/>
            <person name="Hammon N."/>
            <person name="Israni S."/>
            <person name="Dalin E."/>
            <person name="Tice H."/>
            <person name="Pitluck S."/>
            <person name="Sims D."/>
            <person name="Brettin T."/>
            <person name="Bruce D."/>
            <person name="Han C."/>
            <person name="Schmutz J."/>
            <person name="Larimer F."/>
            <person name="Land M."/>
            <person name="Hauser L."/>
            <person name="Kyrpides N."/>
            <person name="Kim E."/>
            <person name="Magnuson T."/>
            <person name="Richardson P."/>
        </authorList>
    </citation>
    <scope>NUCLEOTIDE SEQUENCE [LARGE SCALE GENOMIC DNA]</scope>
    <source>
        <strain evidence="2 3">JF-5</strain>
    </source>
</reference>
<dbReference type="STRING" id="349163.Acry_1338"/>
<dbReference type="Proteomes" id="UP000000245">
    <property type="component" value="Chromosome"/>
</dbReference>
<dbReference type="AlphaFoldDB" id="A5FY67"/>
<dbReference type="RefSeq" id="WP_007423941.1">
    <property type="nucleotide sequence ID" value="NC_009484.1"/>
</dbReference>
<organism evidence="2 3">
    <name type="scientific">Acidiphilium cryptum (strain JF-5)</name>
    <dbReference type="NCBI Taxonomy" id="349163"/>
    <lineage>
        <taxon>Bacteria</taxon>
        <taxon>Pseudomonadati</taxon>
        <taxon>Pseudomonadota</taxon>
        <taxon>Alphaproteobacteria</taxon>
        <taxon>Acetobacterales</taxon>
        <taxon>Acidocellaceae</taxon>
        <taxon>Acidiphilium</taxon>
    </lineage>
</organism>
<keyword evidence="2" id="KW-0223">Dioxygenase</keyword>
<keyword evidence="3" id="KW-1185">Reference proteome</keyword>
<dbReference type="Pfam" id="PF00903">
    <property type="entry name" value="Glyoxalase"/>
    <property type="match status" value="1"/>
</dbReference>
<dbReference type="PANTHER" id="PTHR21366">
    <property type="entry name" value="GLYOXALASE FAMILY PROTEIN"/>
    <property type="match status" value="1"/>
</dbReference>
<dbReference type="GO" id="GO:0051213">
    <property type="term" value="F:dioxygenase activity"/>
    <property type="evidence" value="ECO:0007669"/>
    <property type="project" value="UniProtKB-KW"/>
</dbReference>
<name>A5FY67_ACICJ</name>
<feature type="domain" description="VOC" evidence="1">
    <location>
        <begin position="7"/>
        <end position="128"/>
    </location>
</feature>
<protein>
    <submittedName>
        <fullName evidence="2">Glyoxalase/bleomycin resistance protein/dioxygenase</fullName>
    </submittedName>
</protein>
<accession>A5FY67</accession>
<dbReference type="eggNOG" id="COG0346">
    <property type="taxonomic scope" value="Bacteria"/>
</dbReference>
<evidence type="ECO:0000313" key="2">
    <source>
        <dbReference type="EMBL" id="ABQ30549.1"/>
    </source>
</evidence>
<dbReference type="EMBL" id="CP000697">
    <property type="protein sequence ID" value="ABQ30549.1"/>
    <property type="molecule type" value="Genomic_DNA"/>
</dbReference>
<dbReference type="InterPro" id="IPR004360">
    <property type="entry name" value="Glyas_Fos-R_dOase_dom"/>
</dbReference>
<keyword evidence="2" id="KW-0560">Oxidoreductase</keyword>
<sequence>MKFTVDRIDHVVLTCSDVDRTADWYERVLGMEREEFGAERRIALRFGAQKLNLHQAGRESGPQAAKPAPSALDICFVTALGTDFVVNHLQAQGVDIVEGPAPKIGALGAMRSVYCRDPDGNLVEISSYLEE</sequence>
<dbReference type="KEGG" id="acr:Acry_1338"/>
<dbReference type="SUPFAM" id="SSF54593">
    <property type="entry name" value="Glyoxalase/Bleomycin resistance protein/Dihydroxybiphenyl dioxygenase"/>
    <property type="match status" value="1"/>
</dbReference>
<gene>
    <name evidence="2" type="ordered locus">Acry_1338</name>
</gene>
<dbReference type="InterPro" id="IPR050383">
    <property type="entry name" value="GlyoxalaseI/FosfomycinResist"/>
</dbReference>
<dbReference type="CDD" id="cd07253">
    <property type="entry name" value="GLOD5"/>
    <property type="match status" value="1"/>
</dbReference>
<dbReference type="Gene3D" id="3.10.180.10">
    <property type="entry name" value="2,3-Dihydroxybiphenyl 1,2-Dioxygenase, domain 1"/>
    <property type="match status" value="1"/>
</dbReference>
<dbReference type="PANTHER" id="PTHR21366:SF31">
    <property type="entry name" value="METALLOTHIOL TRANSFERASE FOSB"/>
    <property type="match status" value="1"/>
</dbReference>